<name>A0A0P8X530_PSEFL</name>
<organism evidence="5 6">
    <name type="scientific">Pseudomonas fluorescens</name>
    <dbReference type="NCBI Taxonomy" id="294"/>
    <lineage>
        <taxon>Bacteria</taxon>
        <taxon>Pseudomonadati</taxon>
        <taxon>Pseudomonadota</taxon>
        <taxon>Gammaproteobacteria</taxon>
        <taxon>Pseudomonadales</taxon>
        <taxon>Pseudomonadaceae</taxon>
        <taxon>Pseudomonas</taxon>
    </lineage>
</organism>
<evidence type="ECO:0000259" key="4">
    <source>
        <dbReference type="Pfam" id="PF04355"/>
    </source>
</evidence>
<protein>
    <submittedName>
        <fullName evidence="5">SmpA / OmlA family protein</fullName>
    </submittedName>
</protein>
<keyword evidence="1 3" id="KW-0732">Signal</keyword>
<dbReference type="PROSITE" id="PS51257">
    <property type="entry name" value="PROKAR_LIPOPROTEIN"/>
    <property type="match status" value="1"/>
</dbReference>
<feature type="signal peptide" evidence="3">
    <location>
        <begin position="1"/>
        <end position="21"/>
    </location>
</feature>
<feature type="chain" id="PRO_5006153746" evidence="3">
    <location>
        <begin position="22"/>
        <end position="111"/>
    </location>
</feature>
<evidence type="ECO:0000256" key="3">
    <source>
        <dbReference type="SAM" id="SignalP"/>
    </source>
</evidence>
<accession>A0A0P8X530</accession>
<dbReference type="EMBL" id="LJXB01000057">
    <property type="protein sequence ID" value="KPU61278.1"/>
    <property type="molecule type" value="Genomic_DNA"/>
</dbReference>
<feature type="domain" description="Outer membrane protein assembly factor BamE" evidence="4">
    <location>
        <begin position="24"/>
        <end position="96"/>
    </location>
</feature>
<reference evidence="5 6" key="1">
    <citation type="submission" date="2015-09" db="EMBL/GenBank/DDBJ databases">
        <authorList>
            <person name="Jackson K.R."/>
            <person name="Lunt B.L."/>
            <person name="Fisher J.N.B."/>
            <person name="Gardner A.V."/>
            <person name="Bailey M.E."/>
            <person name="Deus L.M."/>
            <person name="Earl A.S."/>
            <person name="Gibby P.D."/>
            <person name="Hartmann K.A."/>
            <person name="Liu J.E."/>
            <person name="Manci A.M."/>
            <person name="Nielsen D.A."/>
            <person name="Solomon M.B."/>
            <person name="Breakwell D.P."/>
            <person name="Burnett S.H."/>
            <person name="Grose J.H."/>
        </authorList>
    </citation>
    <scope>NUCLEOTIDE SEQUENCE [LARGE SCALE GENOMIC DNA]</scope>
    <source>
        <strain evidence="5 6">S613</strain>
    </source>
</reference>
<proteinExistence type="predicted"/>
<dbReference type="InterPro" id="IPR007450">
    <property type="entry name" value="BamE_dom"/>
</dbReference>
<dbReference type="Gene3D" id="3.30.1450.10">
    <property type="match status" value="1"/>
</dbReference>
<dbReference type="GO" id="GO:0019867">
    <property type="term" value="C:outer membrane"/>
    <property type="evidence" value="ECO:0007669"/>
    <property type="project" value="InterPro"/>
</dbReference>
<dbReference type="Proteomes" id="UP000050349">
    <property type="component" value="Unassembled WGS sequence"/>
</dbReference>
<dbReference type="PATRIC" id="fig|294.162.peg.964"/>
<evidence type="ECO:0000313" key="6">
    <source>
        <dbReference type="Proteomes" id="UP000050349"/>
    </source>
</evidence>
<evidence type="ECO:0000313" key="5">
    <source>
        <dbReference type="EMBL" id="KPU61278.1"/>
    </source>
</evidence>
<keyword evidence="2" id="KW-0472">Membrane</keyword>
<dbReference type="RefSeq" id="WP_196373656.1">
    <property type="nucleotide sequence ID" value="NZ_LJXB01000057.1"/>
</dbReference>
<evidence type="ECO:0000256" key="2">
    <source>
        <dbReference type="ARBA" id="ARBA00023136"/>
    </source>
</evidence>
<dbReference type="AlphaFoldDB" id="A0A0P8X530"/>
<dbReference type="InterPro" id="IPR037873">
    <property type="entry name" value="BamE-like"/>
</dbReference>
<sequence length="111" mass="12180">MSKVAKFFLALVSVCLMTACASSGTKIDQSQVNQIVTGTTTKNQMIDTFGSPLSQTFNSDGKLVMTWFYVFVGPFGTGMKQQNLTVLFDQSEKVEKFSLTDSQNNGPRLGY</sequence>
<evidence type="ECO:0000256" key="1">
    <source>
        <dbReference type="ARBA" id="ARBA00022729"/>
    </source>
</evidence>
<gene>
    <name evidence="5" type="ORF">AN403_5315</name>
</gene>
<dbReference type="Pfam" id="PF04355">
    <property type="entry name" value="BamE"/>
    <property type="match status" value="1"/>
</dbReference>
<comment type="caution">
    <text evidence="5">The sequence shown here is derived from an EMBL/GenBank/DDBJ whole genome shotgun (WGS) entry which is preliminary data.</text>
</comment>